<dbReference type="GO" id="GO:0003723">
    <property type="term" value="F:RNA binding"/>
    <property type="evidence" value="ECO:0007669"/>
    <property type="project" value="InterPro"/>
</dbReference>
<dbReference type="InterPro" id="IPR006145">
    <property type="entry name" value="PsdUridine_synth_RsuA/RluA"/>
</dbReference>
<dbReference type="GO" id="GO:0140098">
    <property type="term" value="F:catalytic activity, acting on RNA"/>
    <property type="evidence" value="ECO:0007669"/>
    <property type="project" value="UniProtKB-ARBA"/>
</dbReference>
<evidence type="ECO:0000313" key="6">
    <source>
        <dbReference type="Proteomes" id="UP000076038"/>
    </source>
</evidence>
<feature type="domain" description="Pseudouridine synthase RsuA/RluA-like" evidence="4">
    <location>
        <begin position="100"/>
        <end position="246"/>
    </location>
</feature>
<dbReference type="SUPFAM" id="SSF55120">
    <property type="entry name" value="Pseudouridine synthase"/>
    <property type="match status" value="1"/>
</dbReference>
<sequence length="307" mass="34455">MRRRQQPPLAKRYGLDPARVRMPEDGTWHTVREFLTATEQRISPGRIDEMLAAGEVVDMGGPVSADAPYVPGDAVWFHRDLPTETVVPFDLSIVHRDDAVLVIDKPHFLPTIPRGGHILQTALVRLRLELDLPQLVPAHRLDRVTAGLVLFVVDPTLRGAYQTLFQDRKVHKKYEAIAAYEPSLTLPAEVRSRIVSDKGQFTAREVTGEPNAHTVVELLEHREGIGRYRLTPSTGRTHQLRLHMNSLGIPILGDDLYPTATGRAVDDFTAPLQLLASAIEFIDPISKAVRRFETRRSLERWVSNSSP</sequence>
<dbReference type="Gene3D" id="3.30.2350.10">
    <property type="entry name" value="Pseudouridine synthase"/>
    <property type="match status" value="1"/>
</dbReference>
<dbReference type="GO" id="GO:0009982">
    <property type="term" value="F:pseudouridine synthase activity"/>
    <property type="evidence" value="ECO:0007669"/>
    <property type="project" value="InterPro"/>
</dbReference>
<dbReference type="CDD" id="cd02558">
    <property type="entry name" value="PSRA_1"/>
    <property type="match status" value="1"/>
</dbReference>
<evidence type="ECO:0000256" key="1">
    <source>
        <dbReference type="ARBA" id="ARBA00000073"/>
    </source>
</evidence>
<comment type="catalytic activity">
    <reaction evidence="1">
        <text>a uridine in RNA = a pseudouridine in RNA</text>
        <dbReference type="Rhea" id="RHEA:48348"/>
        <dbReference type="Rhea" id="RHEA-COMP:12068"/>
        <dbReference type="Rhea" id="RHEA-COMP:12069"/>
        <dbReference type="ChEBI" id="CHEBI:65314"/>
        <dbReference type="ChEBI" id="CHEBI:65315"/>
    </reaction>
</comment>
<dbReference type="RefSeq" id="WP_176456768.1">
    <property type="nucleotide sequence ID" value="NZ_CP015220.1"/>
</dbReference>
<dbReference type="EMBL" id="CP015220">
    <property type="protein sequence ID" value="AMY22599.1"/>
    <property type="molecule type" value="Genomic_DNA"/>
</dbReference>
<accession>A0A143QI43</accession>
<gene>
    <name evidence="5" type="primary">rluA_2</name>
    <name evidence="5" type="ORF">A3Q41_01290</name>
</gene>
<evidence type="ECO:0000256" key="2">
    <source>
        <dbReference type="ARBA" id="ARBA00031870"/>
    </source>
</evidence>
<reference evidence="5 6" key="1">
    <citation type="journal article" date="2016" name="Genome Announc.">
        <title>Complete Genome and Plasmid Sequences for Rhodococcus fascians D188 and Draft Sequences for Rhodococcus Isolates PBTS 1 and PBTS 2.</title>
        <authorList>
            <person name="Stamler R.A."/>
            <person name="Vereecke D."/>
            <person name="Zhang Y."/>
            <person name="Schilkey F."/>
            <person name="Devitt N."/>
            <person name="Randall J.J."/>
        </authorList>
    </citation>
    <scope>NUCLEOTIDE SEQUENCE [LARGE SCALE GENOMIC DNA]</scope>
    <source>
        <strain evidence="5 6">PBTS2</strain>
    </source>
</reference>
<evidence type="ECO:0000313" key="5">
    <source>
        <dbReference type="EMBL" id="AMY22599.1"/>
    </source>
</evidence>
<name>A0A143QI43_RHOFA</name>
<dbReference type="PANTHER" id="PTHR21600">
    <property type="entry name" value="MITOCHONDRIAL RNA PSEUDOURIDINE SYNTHASE"/>
    <property type="match status" value="1"/>
</dbReference>
<dbReference type="KEGG" id="rhs:A3Q41_01290"/>
<organism evidence="5 6">
    <name type="scientific">Rhodococcoides fascians</name>
    <name type="common">Rhodococcus fascians</name>
    <dbReference type="NCBI Taxonomy" id="1828"/>
    <lineage>
        <taxon>Bacteria</taxon>
        <taxon>Bacillati</taxon>
        <taxon>Actinomycetota</taxon>
        <taxon>Actinomycetes</taxon>
        <taxon>Mycobacteriales</taxon>
        <taxon>Nocardiaceae</taxon>
        <taxon>Rhodococcoides</taxon>
    </lineage>
</organism>
<evidence type="ECO:0000256" key="3">
    <source>
        <dbReference type="ARBA" id="ARBA00033164"/>
    </source>
</evidence>
<proteinExistence type="predicted"/>
<protein>
    <recommendedName>
        <fullName evidence="2">RNA pseudouridylate synthase</fullName>
    </recommendedName>
    <alternativeName>
        <fullName evidence="3">RNA-uridine isomerase</fullName>
    </alternativeName>
</protein>
<dbReference type="InterPro" id="IPR006224">
    <property type="entry name" value="PsdUridine_synth_RluA-like_CS"/>
</dbReference>
<dbReference type="PROSITE" id="PS01129">
    <property type="entry name" value="PSI_RLU"/>
    <property type="match status" value="1"/>
</dbReference>
<dbReference type="PATRIC" id="fig|1653479.3.peg.1304"/>
<dbReference type="GO" id="GO:0000455">
    <property type="term" value="P:enzyme-directed rRNA pseudouridine synthesis"/>
    <property type="evidence" value="ECO:0007669"/>
    <property type="project" value="TreeGrafter"/>
</dbReference>
<dbReference type="Proteomes" id="UP000076038">
    <property type="component" value="Chromosome"/>
</dbReference>
<keyword evidence="6" id="KW-1185">Reference proteome</keyword>
<reference evidence="6" key="2">
    <citation type="submission" date="2016-04" db="EMBL/GenBank/DDBJ databases">
        <title>Complete Genome and Plasmid Sequences for Rhodococcus fascians D188 and Draft Sequences for Rhodococcus spp. Isolates PBTS 1 and PBTS 2.</title>
        <authorList>
            <person name="Stamer R."/>
            <person name="Vereecke D."/>
            <person name="Zhang Y."/>
            <person name="Schilkey F."/>
            <person name="Devitt N."/>
            <person name="Randall J."/>
        </authorList>
    </citation>
    <scope>NUCLEOTIDE SEQUENCE [LARGE SCALE GENOMIC DNA]</scope>
    <source>
        <strain evidence="6">PBTS2</strain>
    </source>
</reference>
<dbReference type="Pfam" id="PF00849">
    <property type="entry name" value="PseudoU_synth_2"/>
    <property type="match status" value="1"/>
</dbReference>
<keyword evidence="5" id="KW-0413">Isomerase</keyword>
<dbReference type="PANTHER" id="PTHR21600:SF84">
    <property type="entry name" value="PSEUDOURIDINE SYNTHASE RSUA_RLUA-LIKE DOMAIN-CONTAINING PROTEIN"/>
    <property type="match status" value="1"/>
</dbReference>
<dbReference type="InterPro" id="IPR050188">
    <property type="entry name" value="RluA_PseudoU_synthase"/>
</dbReference>
<dbReference type="InterPro" id="IPR020103">
    <property type="entry name" value="PsdUridine_synth_cat_dom_sf"/>
</dbReference>
<evidence type="ECO:0000259" key="4">
    <source>
        <dbReference type="Pfam" id="PF00849"/>
    </source>
</evidence>
<dbReference type="AlphaFoldDB" id="A0A143QI43"/>